<dbReference type="PANTHER" id="PTHR23349:SF111">
    <property type="entry name" value="BHLH DOMAIN-CONTAINING PROTEIN"/>
    <property type="match status" value="1"/>
</dbReference>
<evidence type="ECO:0000313" key="4">
    <source>
        <dbReference type="Proteomes" id="UP001328107"/>
    </source>
</evidence>
<dbReference type="Gene3D" id="4.10.280.10">
    <property type="entry name" value="Helix-loop-helix DNA-binding domain"/>
    <property type="match status" value="1"/>
</dbReference>
<comment type="caution">
    <text evidence="3">The sequence shown here is derived from an EMBL/GenBank/DDBJ whole genome shotgun (WGS) entry which is preliminary data.</text>
</comment>
<dbReference type="Pfam" id="PF00010">
    <property type="entry name" value="HLH"/>
    <property type="match status" value="1"/>
</dbReference>
<proteinExistence type="predicted"/>
<dbReference type="Proteomes" id="UP001328107">
    <property type="component" value="Unassembled WGS sequence"/>
</dbReference>
<feature type="domain" description="BHLH" evidence="2">
    <location>
        <begin position="23"/>
        <end position="75"/>
    </location>
</feature>
<protein>
    <recommendedName>
        <fullName evidence="2">BHLH domain-containing protein</fullName>
    </recommendedName>
</protein>
<dbReference type="SMART" id="SM00353">
    <property type="entry name" value="HLH"/>
    <property type="match status" value="1"/>
</dbReference>
<gene>
    <name evidence="3" type="ORF">PMAYCL1PPCAC_14735</name>
</gene>
<dbReference type="PANTHER" id="PTHR23349">
    <property type="entry name" value="BASIC HELIX-LOOP-HELIX TRANSCRIPTION FACTOR, TWIST"/>
    <property type="match status" value="1"/>
</dbReference>
<dbReference type="EMBL" id="BTRK01000003">
    <property type="protein sequence ID" value="GMR44540.1"/>
    <property type="molecule type" value="Genomic_DNA"/>
</dbReference>
<dbReference type="GO" id="GO:0046983">
    <property type="term" value="F:protein dimerization activity"/>
    <property type="evidence" value="ECO:0007669"/>
    <property type="project" value="InterPro"/>
</dbReference>
<feature type="region of interest" description="Disordered" evidence="1">
    <location>
        <begin position="1"/>
        <end position="25"/>
    </location>
</feature>
<dbReference type="InterPro" id="IPR036638">
    <property type="entry name" value="HLH_DNA-bd_sf"/>
</dbReference>
<dbReference type="InterPro" id="IPR011598">
    <property type="entry name" value="bHLH_dom"/>
</dbReference>
<dbReference type="PROSITE" id="PS50888">
    <property type="entry name" value="BHLH"/>
    <property type="match status" value="1"/>
</dbReference>
<dbReference type="AlphaFoldDB" id="A0AAN5CHK2"/>
<feature type="non-terminal residue" evidence="3">
    <location>
        <position position="1"/>
    </location>
</feature>
<dbReference type="InterPro" id="IPR050283">
    <property type="entry name" value="E-box_TF_Regulators"/>
</dbReference>
<sequence>NGRIYKSGKEHRPNRSVGPECEKAREAANARERQRMNCINAGFDCLRKTLPKRGSARKLSKAETLREAISYIKKLHGVLIEERDKQEKIEEEEERTKGRMFSVPAVSIPWSMSSSVPSFSLPPPLMNSPSFAFSTMSLSSPSFPSRPYEIH</sequence>
<evidence type="ECO:0000256" key="1">
    <source>
        <dbReference type="SAM" id="MobiDB-lite"/>
    </source>
</evidence>
<keyword evidence="4" id="KW-1185">Reference proteome</keyword>
<reference evidence="4" key="1">
    <citation type="submission" date="2022-10" db="EMBL/GenBank/DDBJ databases">
        <title>Genome assembly of Pristionchus species.</title>
        <authorList>
            <person name="Yoshida K."/>
            <person name="Sommer R.J."/>
        </authorList>
    </citation>
    <scope>NUCLEOTIDE SEQUENCE [LARGE SCALE GENOMIC DNA]</scope>
    <source>
        <strain evidence="4">RS5460</strain>
    </source>
</reference>
<evidence type="ECO:0000259" key="2">
    <source>
        <dbReference type="PROSITE" id="PS50888"/>
    </source>
</evidence>
<dbReference type="GO" id="GO:0000977">
    <property type="term" value="F:RNA polymerase II transcription regulatory region sequence-specific DNA binding"/>
    <property type="evidence" value="ECO:0007669"/>
    <property type="project" value="TreeGrafter"/>
</dbReference>
<name>A0AAN5CHK2_9BILA</name>
<organism evidence="3 4">
    <name type="scientific">Pristionchus mayeri</name>
    <dbReference type="NCBI Taxonomy" id="1317129"/>
    <lineage>
        <taxon>Eukaryota</taxon>
        <taxon>Metazoa</taxon>
        <taxon>Ecdysozoa</taxon>
        <taxon>Nematoda</taxon>
        <taxon>Chromadorea</taxon>
        <taxon>Rhabditida</taxon>
        <taxon>Rhabditina</taxon>
        <taxon>Diplogasteromorpha</taxon>
        <taxon>Diplogasteroidea</taxon>
        <taxon>Neodiplogasteridae</taxon>
        <taxon>Pristionchus</taxon>
    </lineage>
</organism>
<dbReference type="GO" id="GO:0032502">
    <property type="term" value="P:developmental process"/>
    <property type="evidence" value="ECO:0007669"/>
    <property type="project" value="TreeGrafter"/>
</dbReference>
<dbReference type="SUPFAM" id="SSF47459">
    <property type="entry name" value="HLH, helix-loop-helix DNA-binding domain"/>
    <property type="match status" value="1"/>
</dbReference>
<evidence type="ECO:0000313" key="3">
    <source>
        <dbReference type="EMBL" id="GMR44540.1"/>
    </source>
</evidence>
<accession>A0AAN5CHK2</accession>
<dbReference type="GO" id="GO:0000981">
    <property type="term" value="F:DNA-binding transcription factor activity, RNA polymerase II-specific"/>
    <property type="evidence" value="ECO:0007669"/>
    <property type="project" value="TreeGrafter"/>
</dbReference>